<keyword evidence="2" id="KW-0106">Calcium</keyword>
<evidence type="ECO:0000256" key="4">
    <source>
        <dbReference type="SAM" id="MobiDB-lite"/>
    </source>
</evidence>
<keyword evidence="1" id="KW-0677">Repeat</keyword>
<sequence length="193" mass="22283">TTTPSDSPYAQIPIFPLIPNRDCVMAGKPKKDIHKLAALRSMEPVTSFEDHFFHKRRWLPESKASKAPRPSLSLAPELTSKGRRLTIHNLDEIRREVKKATENYRKALALRERNKSLKLWRRLRGGEIGLESGNPSFYQTFSTYSWSWNVCKELLTPQELQEYDNQLYHSSSRSASPVDRMIKVDGKQRGSKK</sequence>
<evidence type="ECO:0000313" key="6">
    <source>
        <dbReference type="RefSeq" id="XP_015281477.1"/>
    </source>
</evidence>
<gene>
    <name evidence="6" type="primary">EFCAB3</name>
</gene>
<dbReference type="Proteomes" id="UP000694871">
    <property type="component" value="Unplaced"/>
</dbReference>
<feature type="non-terminal residue" evidence="6">
    <location>
        <position position="1"/>
    </location>
</feature>
<feature type="compositionally biased region" description="Basic and acidic residues" evidence="4">
    <location>
        <begin position="180"/>
        <end position="193"/>
    </location>
</feature>
<feature type="coiled-coil region" evidence="3">
    <location>
        <begin position="83"/>
        <end position="110"/>
    </location>
</feature>
<evidence type="ECO:0000313" key="5">
    <source>
        <dbReference type="Proteomes" id="UP000694871"/>
    </source>
</evidence>
<dbReference type="PANTHER" id="PTHR22656">
    <property type="entry name" value="EF-HAND CALCIUM-BINDING DOMAIN-CONTAINING PROTEIN 13"/>
    <property type="match status" value="1"/>
</dbReference>
<dbReference type="PANTHER" id="PTHR22656:SF1">
    <property type="entry name" value="EF-HAND CALCIUM-BINDING DOMAIN-CONTAINING PROTEIN 13"/>
    <property type="match status" value="1"/>
</dbReference>
<evidence type="ECO:0000256" key="1">
    <source>
        <dbReference type="ARBA" id="ARBA00022737"/>
    </source>
</evidence>
<keyword evidence="5" id="KW-1185">Reference proteome</keyword>
<feature type="region of interest" description="Disordered" evidence="4">
    <location>
        <begin position="168"/>
        <end position="193"/>
    </location>
</feature>
<accession>A0ABM1L690</accession>
<dbReference type="RefSeq" id="XP_015281477.1">
    <property type="nucleotide sequence ID" value="XM_015425991.1"/>
</dbReference>
<proteinExistence type="predicted"/>
<dbReference type="GeneID" id="107122852"/>
<name>A0ABM1L690_GEKJA</name>
<organism evidence="5 6">
    <name type="scientific">Gekko japonicus</name>
    <name type="common">Schlegel's Japanese gecko</name>
    <dbReference type="NCBI Taxonomy" id="146911"/>
    <lineage>
        <taxon>Eukaryota</taxon>
        <taxon>Metazoa</taxon>
        <taxon>Chordata</taxon>
        <taxon>Craniata</taxon>
        <taxon>Vertebrata</taxon>
        <taxon>Euteleostomi</taxon>
        <taxon>Lepidosauria</taxon>
        <taxon>Squamata</taxon>
        <taxon>Bifurcata</taxon>
        <taxon>Gekkota</taxon>
        <taxon>Gekkonidae</taxon>
        <taxon>Gekkoninae</taxon>
        <taxon>Gekko</taxon>
    </lineage>
</organism>
<reference evidence="6" key="1">
    <citation type="submission" date="2025-08" db="UniProtKB">
        <authorList>
            <consortium name="RefSeq"/>
        </authorList>
    </citation>
    <scope>IDENTIFICATION</scope>
</reference>
<evidence type="ECO:0000256" key="2">
    <source>
        <dbReference type="ARBA" id="ARBA00022837"/>
    </source>
</evidence>
<evidence type="ECO:0000256" key="3">
    <source>
        <dbReference type="SAM" id="Coils"/>
    </source>
</evidence>
<keyword evidence="3" id="KW-0175">Coiled coil</keyword>
<protein>
    <submittedName>
        <fullName evidence="6">EF-hand calcium-binding domain-containing protein 3</fullName>
    </submittedName>
</protein>